<proteinExistence type="predicted"/>
<evidence type="ECO:0000313" key="3">
    <source>
        <dbReference type="Proteomes" id="UP000266721"/>
    </source>
</evidence>
<sequence length="492" mass="56660">LNMAGNIDQFLLMPVSRQNIETKKLEQIQAMQRLAKQNQELMEFIAETEDLVLKIESDAELTFSDISGVKGHLSEWCDGLETLKEKKKRIKEEKENEEREKRKQEDAERRRKEKEEKEAAEKKRKLEEEKKRRNWKNWPPFIYQNNIQNNFKQKLCCILFIMPNGIQMNDIVCQGSDEGNDLARCLQSNDEKIISSIITITPRDDKEIKFQMPIRVYVPIVSHDKTLVPVLKYNIKGKKWRTGKKLPEFPLDKAYGISFVGVEIPLKQLKQLQCVAVARHPRDETEVDEGGKEFEPEGDRNIKLKFPPAAFPGMTTVATVTVPWTQNDIINASKTHKELQNIKTAGSYINISCENSTNADSDLEIYNLGWEVDKSIGKRQTLNRETLSRCGRWIVNNMNPDDSDLQLDDVFESDFAEELMTKSTQGDKNRHILNELMESDDASIDTFVENLSSTQPNLADKIMAVKSKVQNSRKSIDSKYDFNFASDFDPGE</sequence>
<dbReference type="Gene3D" id="1.10.533.10">
    <property type="entry name" value="Death Domain, Fas"/>
    <property type="match status" value="1"/>
</dbReference>
<gene>
    <name evidence="2" type="ORF">AM593_03269</name>
</gene>
<dbReference type="InterPro" id="IPR011029">
    <property type="entry name" value="DEATH-like_dom_sf"/>
</dbReference>
<dbReference type="Proteomes" id="UP000266721">
    <property type="component" value="Unassembled WGS sequence"/>
</dbReference>
<evidence type="ECO:0000256" key="1">
    <source>
        <dbReference type="SAM" id="MobiDB-lite"/>
    </source>
</evidence>
<feature type="region of interest" description="Disordered" evidence="1">
    <location>
        <begin position="89"/>
        <end position="129"/>
    </location>
</feature>
<reference evidence="2 3" key="1">
    <citation type="journal article" date="2016" name="PLoS ONE">
        <title>A First Insight into the Genome of the Filter-Feeder Mussel Mytilus galloprovincialis.</title>
        <authorList>
            <person name="Murgarella M."/>
            <person name="Puiu D."/>
            <person name="Novoa B."/>
            <person name="Figueras A."/>
            <person name="Posada D."/>
            <person name="Canchaya C."/>
        </authorList>
    </citation>
    <scope>NUCLEOTIDE SEQUENCE [LARGE SCALE GENOMIC DNA]</scope>
    <source>
        <tissue evidence="2">Muscle</tissue>
    </source>
</reference>
<organism evidence="2 3">
    <name type="scientific">Mytilus galloprovincialis</name>
    <name type="common">Mediterranean mussel</name>
    <dbReference type="NCBI Taxonomy" id="29158"/>
    <lineage>
        <taxon>Eukaryota</taxon>
        <taxon>Metazoa</taxon>
        <taxon>Spiralia</taxon>
        <taxon>Lophotrochozoa</taxon>
        <taxon>Mollusca</taxon>
        <taxon>Bivalvia</taxon>
        <taxon>Autobranchia</taxon>
        <taxon>Pteriomorphia</taxon>
        <taxon>Mytilida</taxon>
        <taxon>Mytiloidea</taxon>
        <taxon>Mytilidae</taxon>
        <taxon>Mytilinae</taxon>
        <taxon>Mytilus</taxon>
    </lineage>
</organism>
<dbReference type="AlphaFoldDB" id="A0A3L5TRV9"/>
<dbReference type="SMR" id="A0A3L5TRV9"/>
<dbReference type="EMBL" id="KV587984">
    <property type="protein sequence ID" value="OPL32632.1"/>
    <property type="molecule type" value="Genomic_DNA"/>
</dbReference>
<feature type="non-terminal residue" evidence="2">
    <location>
        <position position="1"/>
    </location>
</feature>
<keyword evidence="3" id="KW-1185">Reference proteome</keyword>
<name>A0A3L5TRV9_MYTGA</name>
<evidence type="ECO:0000313" key="2">
    <source>
        <dbReference type="EMBL" id="OPL32632.1"/>
    </source>
</evidence>
<dbReference type="SUPFAM" id="SSF47986">
    <property type="entry name" value="DEATH domain"/>
    <property type="match status" value="1"/>
</dbReference>
<comment type="caution">
    <text evidence="2">The sequence shown here is derived from an EMBL/GenBank/DDBJ whole genome shotgun (WGS) entry which is preliminary data.</text>
</comment>
<feature type="compositionally biased region" description="Basic and acidic residues" evidence="1">
    <location>
        <begin position="90"/>
        <end position="129"/>
    </location>
</feature>
<protein>
    <submittedName>
        <fullName evidence="2">Uncharacterized protein</fullName>
    </submittedName>
</protein>
<feature type="non-terminal residue" evidence="2">
    <location>
        <position position="492"/>
    </location>
</feature>
<dbReference type="CDD" id="cd01671">
    <property type="entry name" value="CARD"/>
    <property type="match status" value="1"/>
</dbReference>
<accession>A0A3L5TRV9</accession>